<dbReference type="EC" id="2.5.1.74" evidence="8 9"/>
<reference evidence="10 11" key="1">
    <citation type="submission" date="2006-02" db="EMBL/GenBank/DDBJ databases">
        <authorList>
            <person name="Pinhassi J."/>
            <person name="Pedros-Alio C."/>
            <person name="Ferriera S."/>
            <person name="Johnson J."/>
            <person name="Kravitz S."/>
            <person name="Halpern A."/>
            <person name="Remington K."/>
            <person name="Beeson K."/>
            <person name="Tran B."/>
            <person name="Rogers Y.-H."/>
            <person name="Friedman R."/>
            <person name="Venter J.C."/>
        </authorList>
    </citation>
    <scope>NUCLEOTIDE SEQUENCE [LARGE SCALE GENOMIC DNA]</scope>
    <source>
        <strain evidence="10 11">MED297</strain>
    </source>
</reference>
<dbReference type="GO" id="GO:0042371">
    <property type="term" value="P:vitamin K biosynthetic process"/>
    <property type="evidence" value="ECO:0007669"/>
    <property type="project" value="TreeGrafter"/>
</dbReference>
<dbReference type="OrthoDB" id="9767568at2"/>
<dbReference type="InterPro" id="IPR044878">
    <property type="entry name" value="UbiA_sf"/>
</dbReference>
<dbReference type="InterPro" id="IPR004657">
    <property type="entry name" value="MenA"/>
</dbReference>
<comment type="subcellular location">
    <subcellularLocation>
        <location evidence="8">Cell membrane</location>
        <topology evidence="8">Multi-pass membrane protein</topology>
    </subcellularLocation>
    <subcellularLocation>
        <location evidence="1">Membrane</location>
        <topology evidence="1">Multi-pass membrane protein</topology>
    </subcellularLocation>
</comment>
<feature type="transmembrane region" description="Helical" evidence="8">
    <location>
        <begin position="210"/>
        <end position="230"/>
    </location>
</feature>
<comment type="function">
    <text evidence="8">Conversion of 1,4-dihydroxy-2-naphthoate (DHNA) to demethylmenaquinone (DMK).</text>
</comment>
<dbReference type="InterPro" id="IPR000537">
    <property type="entry name" value="UbiA_prenyltransferase"/>
</dbReference>
<dbReference type="PANTHER" id="PTHR13929:SF0">
    <property type="entry name" value="UBIA PRENYLTRANSFERASE DOMAIN-CONTAINING PROTEIN 1"/>
    <property type="match status" value="1"/>
</dbReference>
<dbReference type="STRING" id="314283.MED297_00635"/>
<evidence type="ECO:0000256" key="2">
    <source>
        <dbReference type="ARBA" id="ARBA00022428"/>
    </source>
</evidence>
<keyword evidence="7 8" id="KW-0472">Membrane</keyword>
<evidence type="ECO:0000256" key="4">
    <source>
        <dbReference type="ARBA" id="ARBA00022679"/>
    </source>
</evidence>
<dbReference type="AlphaFoldDB" id="A4BIE2"/>
<feature type="transmembrane region" description="Helical" evidence="8">
    <location>
        <begin position="90"/>
        <end position="108"/>
    </location>
</feature>
<dbReference type="HOGENOM" id="CLU_043611_1_2_6"/>
<evidence type="ECO:0000256" key="1">
    <source>
        <dbReference type="ARBA" id="ARBA00004141"/>
    </source>
</evidence>
<organism evidence="10 11">
    <name type="scientific">Reinekea blandensis MED297</name>
    <dbReference type="NCBI Taxonomy" id="314283"/>
    <lineage>
        <taxon>Bacteria</taxon>
        <taxon>Pseudomonadati</taxon>
        <taxon>Pseudomonadota</taxon>
        <taxon>Gammaproteobacteria</taxon>
        <taxon>Oceanospirillales</taxon>
        <taxon>Saccharospirillaceae</taxon>
        <taxon>Reinekea</taxon>
    </lineage>
</organism>
<evidence type="ECO:0000256" key="5">
    <source>
        <dbReference type="ARBA" id="ARBA00022692"/>
    </source>
</evidence>
<name>A4BIE2_9GAMM</name>
<feature type="transmembrane region" description="Helical" evidence="8">
    <location>
        <begin position="167"/>
        <end position="189"/>
    </location>
</feature>
<comment type="caution">
    <text evidence="10">The sequence shown here is derived from an EMBL/GenBank/DDBJ whole genome shotgun (WGS) entry which is preliminary data.</text>
</comment>
<keyword evidence="11" id="KW-1185">Reference proteome</keyword>
<feature type="transmembrane region" description="Helical" evidence="8">
    <location>
        <begin position="143"/>
        <end position="161"/>
    </location>
</feature>
<dbReference type="UniPathway" id="UPA00079">
    <property type="reaction ID" value="UER00168"/>
</dbReference>
<dbReference type="HAMAP" id="MF_01937">
    <property type="entry name" value="MenA_1"/>
    <property type="match status" value="1"/>
</dbReference>
<dbReference type="PIRSF" id="PIRSF005355">
    <property type="entry name" value="UBIAD1"/>
    <property type="match status" value="1"/>
</dbReference>
<comment type="pathway">
    <text evidence="8">Quinol/quinone metabolism; menaquinone biosynthesis; menaquinol from 1,4-dihydroxy-2-naphthoate: step 1/2.</text>
</comment>
<accession>A4BIE2</accession>
<evidence type="ECO:0000256" key="7">
    <source>
        <dbReference type="ARBA" id="ARBA00023136"/>
    </source>
</evidence>
<sequence>MLKTWWLAARPKTLPASISPILLGSALAWSDDGLRLTVLVLALICAMALQIAVNFANDWSDARSGVDTPDRLGPQRIMHSGMATDGQMKLALIVVSLVALLSGLGIVWLSHWSLLVFGLASMLGVFAYSGGPYPLASHGLGEVTVFLFFGLLAVVGTYFAHTQALTLTSFGYAAVAGLISAAIMLVNNLRDIPTDAQANKRTLAVRLGDTATRQLYQWMLIAALVLHLLVSFPIGLWGVIPALLLAPLVVKRFKEVNRLQGRDLNQLLANTAKLELVYCLVTSVILVLPFVE</sequence>
<dbReference type="Proteomes" id="UP000005953">
    <property type="component" value="Unassembled WGS sequence"/>
</dbReference>
<dbReference type="PANTHER" id="PTHR13929">
    <property type="entry name" value="1,4-DIHYDROXY-2-NAPHTHOATE OCTAPRENYLTRANSFERASE"/>
    <property type="match status" value="1"/>
</dbReference>
<feature type="transmembrane region" description="Helical" evidence="8">
    <location>
        <begin position="274"/>
        <end position="291"/>
    </location>
</feature>
<keyword evidence="2 8" id="KW-0474">Menaquinone biosynthesis</keyword>
<evidence type="ECO:0000256" key="8">
    <source>
        <dbReference type="HAMAP-Rule" id="MF_01937"/>
    </source>
</evidence>
<dbReference type="NCBIfam" id="NF004751">
    <property type="entry name" value="PRK06080.1-3"/>
    <property type="match status" value="1"/>
</dbReference>
<dbReference type="EMBL" id="AAOE01000025">
    <property type="protein sequence ID" value="EAR08149.1"/>
    <property type="molecule type" value="Genomic_DNA"/>
</dbReference>
<dbReference type="GO" id="GO:0005886">
    <property type="term" value="C:plasma membrane"/>
    <property type="evidence" value="ECO:0007669"/>
    <property type="project" value="UniProtKB-SubCell"/>
</dbReference>
<dbReference type="GO" id="GO:0046428">
    <property type="term" value="F:1,4-dihydroxy-2-naphthoate polyprenyltransferase activity"/>
    <property type="evidence" value="ECO:0007669"/>
    <property type="project" value="UniProtKB-UniRule"/>
</dbReference>
<evidence type="ECO:0000313" key="11">
    <source>
        <dbReference type="Proteomes" id="UP000005953"/>
    </source>
</evidence>
<keyword evidence="6 8" id="KW-1133">Transmembrane helix</keyword>
<comment type="catalytic activity">
    <reaction evidence="8">
        <text>an all-trans-polyprenyl diphosphate + 1,4-dihydroxy-2-naphthoate + H(+) = a 2-demethylmenaquinol + CO2 + diphosphate</text>
        <dbReference type="Rhea" id="RHEA:26478"/>
        <dbReference type="Rhea" id="RHEA-COMP:9563"/>
        <dbReference type="Rhea" id="RHEA-COMP:9564"/>
        <dbReference type="ChEBI" id="CHEBI:11173"/>
        <dbReference type="ChEBI" id="CHEBI:15378"/>
        <dbReference type="ChEBI" id="CHEBI:16526"/>
        <dbReference type="ChEBI" id="CHEBI:33019"/>
        <dbReference type="ChEBI" id="CHEBI:55437"/>
        <dbReference type="ChEBI" id="CHEBI:58914"/>
        <dbReference type="EC" id="2.5.1.74"/>
    </reaction>
</comment>
<gene>
    <name evidence="8" type="primary">menA</name>
    <name evidence="10" type="ORF">MED297_00635</name>
</gene>
<evidence type="ECO:0000256" key="9">
    <source>
        <dbReference type="NCBIfam" id="TIGR00751"/>
    </source>
</evidence>
<dbReference type="Pfam" id="PF01040">
    <property type="entry name" value="UbiA"/>
    <property type="match status" value="1"/>
</dbReference>
<comment type="similarity">
    <text evidence="8">Belongs to the MenA family. Type 1 subfamily.</text>
</comment>
<dbReference type="CDD" id="cd13962">
    <property type="entry name" value="PT_UbiA_UBIAD1"/>
    <property type="match status" value="1"/>
</dbReference>
<proteinExistence type="inferred from homology"/>
<keyword evidence="5 8" id="KW-0812">Transmembrane</keyword>
<feature type="transmembrane region" description="Helical" evidence="8">
    <location>
        <begin position="38"/>
        <end position="56"/>
    </location>
</feature>
<protein>
    <recommendedName>
        <fullName evidence="8 9">1,4-dihydroxy-2-naphthoate octaprenyltransferase</fullName>
        <shortName evidence="8">DHNA-octaprenyltransferase</shortName>
        <ecNumber evidence="8 9">2.5.1.74</ecNumber>
    </recommendedName>
</protein>
<evidence type="ECO:0000256" key="6">
    <source>
        <dbReference type="ARBA" id="ARBA00022989"/>
    </source>
</evidence>
<keyword evidence="4 8" id="KW-0808">Transferase</keyword>
<feature type="transmembrane region" description="Helical" evidence="8">
    <location>
        <begin position="114"/>
        <end position="131"/>
    </location>
</feature>
<dbReference type="NCBIfam" id="TIGR00751">
    <property type="entry name" value="menA"/>
    <property type="match status" value="1"/>
</dbReference>
<evidence type="ECO:0000256" key="3">
    <source>
        <dbReference type="ARBA" id="ARBA00022475"/>
    </source>
</evidence>
<dbReference type="RefSeq" id="WP_008046430.1">
    <property type="nucleotide sequence ID" value="NZ_CH724153.1"/>
</dbReference>
<dbReference type="GO" id="GO:0009234">
    <property type="term" value="P:menaquinone biosynthetic process"/>
    <property type="evidence" value="ECO:0007669"/>
    <property type="project" value="UniProtKB-UniRule"/>
</dbReference>
<dbReference type="InterPro" id="IPR026046">
    <property type="entry name" value="UBIAD1"/>
</dbReference>
<keyword evidence="3 8" id="KW-1003">Cell membrane</keyword>
<dbReference type="Gene3D" id="1.10.357.140">
    <property type="entry name" value="UbiA prenyltransferase"/>
    <property type="match status" value="1"/>
</dbReference>
<evidence type="ECO:0000313" key="10">
    <source>
        <dbReference type="EMBL" id="EAR08149.1"/>
    </source>
</evidence>